<feature type="compositionally biased region" description="Basic and acidic residues" evidence="1">
    <location>
        <begin position="64"/>
        <end position="80"/>
    </location>
</feature>
<reference evidence="3 4" key="1">
    <citation type="submission" date="2024-09" db="EMBL/GenBank/DDBJ databases">
        <title>Chromosome-scale assembly of Riccia sorocarpa.</title>
        <authorList>
            <person name="Paukszto L."/>
        </authorList>
    </citation>
    <scope>NUCLEOTIDE SEQUENCE [LARGE SCALE GENOMIC DNA]</scope>
    <source>
        <strain evidence="3">LP-2024</strain>
        <tissue evidence="3">Aerial parts of the thallus</tissue>
    </source>
</reference>
<sequence>MASGSRGDKGKAPMVEQAPIGTEEGELLDVYPPLPEASVRPGKRKKHGRPEEGPLALALLPPTTEEKQAENARKKAEKDERYRQNSVFKHRWFVWFTQEINNQTPLEQKFFTPGSIRGIQNFPSHLMELAIERFLEEKEKPDVRPWETTVSTMSQRLAKFLEEVPQNWLKHYEDWLRSATMRNDEEKQKWRRTAEMWTQWFQPPKFIKDHACTSAKYKSCESMSDNVIRWISGKETFTRMDETTRLGTGRAGLAHRVGVIDEELAQVLGGHEVVHYALKVMLRPRGDTKVHEKCIREMMAFPESHPAIIRPIGLCKDKKRPMLLFPLWNGGTLQKYMNLEKRSRGVISPEGVRLINEDFRAVVTADEWLNIQIFRKHRLQIAGTMVAGLKFMHLHKWLHCDIHWQNVLLHFPSWDWDETKVRADSGRDNENKPLWHVIRRSLVFVGIVDLGKAQSFEEVQNDFDPYPTDDPNPWPWIAPELHPTFAKKLDQQNAYMTKYSEESDIFALGWLIRELCGDFFTDMTNEEKREYNRSMYMRGLHIPDAAEAHARMLKDIIDRMTWKKIAPSYRNYRRSMDYWAHYFNEQLYIDPTTCARPIERGPRAKVHPDGPQRVSRG</sequence>
<protein>
    <recommendedName>
        <fullName evidence="2">Protein kinase domain-containing protein</fullName>
    </recommendedName>
</protein>
<dbReference type="PROSITE" id="PS50011">
    <property type="entry name" value="PROTEIN_KINASE_DOM"/>
    <property type="match status" value="1"/>
</dbReference>
<dbReference type="InterPro" id="IPR001245">
    <property type="entry name" value="Ser-Thr/Tyr_kinase_cat_dom"/>
</dbReference>
<comment type="caution">
    <text evidence="3">The sequence shown here is derived from an EMBL/GenBank/DDBJ whole genome shotgun (WGS) entry which is preliminary data.</text>
</comment>
<evidence type="ECO:0000259" key="2">
    <source>
        <dbReference type="PROSITE" id="PS50011"/>
    </source>
</evidence>
<evidence type="ECO:0000256" key="1">
    <source>
        <dbReference type="SAM" id="MobiDB-lite"/>
    </source>
</evidence>
<feature type="domain" description="Protein kinase" evidence="2">
    <location>
        <begin position="240"/>
        <end position="584"/>
    </location>
</feature>
<evidence type="ECO:0000313" key="3">
    <source>
        <dbReference type="EMBL" id="KAL3690812.1"/>
    </source>
</evidence>
<organism evidence="3 4">
    <name type="scientific">Riccia sorocarpa</name>
    <dbReference type="NCBI Taxonomy" id="122646"/>
    <lineage>
        <taxon>Eukaryota</taxon>
        <taxon>Viridiplantae</taxon>
        <taxon>Streptophyta</taxon>
        <taxon>Embryophyta</taxon>
        <taxon>Marchantiophyta</taxon>
        <taxon>Marchantiopsida</taxon>
        <taxon>Marchantiidae</taxon>
        <taxon>Marchantiales</taxon>
        <taxon>Ricciaceae</taxon>
        <taxon>Riccia</taxon>
    </lineage>
</organism>
<feature type="compositionally biased region" description="Low complexity" evidence="1">
    <location>
        <begin position="53"/>
        <end position="63"/>
    </location>
</feature>
<name>A0ABD3HH06_9MARC</name>
<keyword evidence="4" id="KW-1185">Reference proteome</keyword>
<dbReference type="InterPro" id="IPR050167">
    <property type="entry name" value="Ser_Thr_protein_kinase"/>
</dbReference>
<evidence type="ECO:0000313" key="4">
    <source>
        <dbReference type="Proteomes" id="UP001633002"/>
    </source>
</evidence>
<dbReference type="PANTHER" id="PTHR23257:SF963">
    <property type="entry name" value="AT08303P"/>
    <property type="match status" value="1"/>
</dbReference>
<accession>A0ABD3HH06</accession>
<dbReference type="InterPro" id="IPR000719">
    <property type="entry name" value="Prot_kinase_dom"/>
</dbReference>
<gene>
    <name evidence="3" type="ORF">R1sor_004463</name>
</gene>
<dbReference type="Pfam" id="PF07714">
    <property type="entry name" value="PK_Tyr_Ser-Thr"/>
    <property type="match status" value="1"/>
</dbReference>
<dbReference type="EMBL" id="JBJQOH010000003">
    <property type="protein sequence ID" value="KAL3690812.1"/>
    <property type="molecule type" value="Genomic_DNA"/>
</dbReference>
<dbReference type="Proteomes" id="UP001633002">
    <property type="component" value="Unassembled WGS sequence"/>
</dbReference>
<dbReference type="PANTHER" id="PTHR23257">
    <property type="entry name" value="SERINE-THREONINE PROTEIN KINASE"/>
    <property type="match status" value="1"/>
</dbReference>
<dbReference type="Gene3D" id="1.10.510.10">
    <property type="entry name" value="Transferase(Phosphotransferase) domain 1"/>
    <property type="match status" value="1"/>
</dbReference>
<proteinExistence type="predicted"/>
<feature type="compositionally biased region" description="Basic and acidic residues" evidence="1">
    <location>
        <begin position="1"/>
        <end position="11"/>
    </location>
</feature>
<dbReference type="InterPro" id="IPR011009">
    <property type="entry name" value="Kinase-like_dom_sf"/>
</dbReference>
<feature type="region of interest" description="Disordered" evidence="1">
    <location>
        <begin position="1"/>
        <end position="80"/>
    </location>
</feature>
<dbReference type="AlphaFoldDB" id="A0ABD3HH06"/>
<dbReference type="SUPFAM" id="SSF56112">
    <property type="entry name" value="Protein kinase-like (PK-like)"/>
    <property type="match status" value="1"/>
</dbReference>